<dbReference type="Proteomes" id="UP000651977">
    <property type="component" value="Unassembled WGS sequence"/>
</dbReference>
<gene>
    <name evidence="2" type="ORF">GCM10007414_23390</name>
</gene>
<evidence type="ECO:0000313" key="3">
    <source>
        <dbReference type="Proteomes" id="UP000651977"/>
    </source>
</evidence>
<feature type="transmembrane region" description="Helical" evidence="1">
    <location>
        <begin position="98"/>
        <end position="115"/>
    </location>
</feature>
<evidence type="ECO:0000313" key="2">
    <source>
        <dbReference type="EMBL" id="GGB09315.1"/>
    </source>
</evidence>
<evidence type="ECO:0000256" key="1">
    <source>
        <dbReference type="SAM" id="Phobius"/>
    </source>
</evidence>
<sequence length="233" mass="25700">MPNLYATLFVSLVSCSALSFLILALVLHKGQLCRGQSARIQRQLATLVSFISLAGLSGFESQQNPYLVALVFASALVGWFLCYRLNKLKQKRSLSLKSWWIMAIPLLLAALWLIIQHSLWLFSFLACGAAIAHWLLVKAKHRLSSFDRLLPLIGLAAAMLSLILVCGYLMLNPALFEQTATVKQFVIMSVSLLAATLLWLSPQFYQTAPPAALLLAVAFMSLISNISLQAIHL</sequence>
<dbReference type="EMBL" id="BMDY01000013">
    <property type="protein sequence ID" value="GGB09315.1"/>
    <property type="molecule type" value="Genomic_DNA"/>
</dbReference>
<name>A0ABQ1I3Q4_9ALTE</name>
<keyword evidence="1" id="KW-1133">Transmembrane helix</keyword>
<keyword evidence="3" id="KW-1185">Reference proteome</keyword>
<comment type="caution">
    <text evidence="2">The sequence shown here is derived from an EMBL/GenBank/DDBJ whole genome shotgun (WGS) entry which is preliminary data.</text>
</comment>
<keyword evidence="1" id="KW-0472">Membrane</keyword>
<feature type="transmembrane region" description="Helical" evidence="1">
    <location>
        <begin position="121"/>
        <end position="137"/>
    </location>
</feature>
<keyword evidence="1" id="KW-0812">Transmembrane</keyword>
<feature type="transmembrane region" description="Helical" evidence="1">
    <location>
        <begin position="65"/>
        <end position="86"/>
    </location>
</feature>
<feature type="transmembrane region" description="Helical" evidence="1">
    <location>
        <begin position="40"/>
        <end position="59"/>
    </location>
</feature>
<feature type="transmembrane region" description="Helical" evidence="1">
    <location>
        <begin position="212"/>
        <end position="231"/>
    </location>
</feature>
<feature type="transmembrane region" description="Helical" evidence="1">
    <location>
        <begin position="6"/>
        <end position="28"/>
    </location>
</feature>
<feature type="transmembrane region" description="Helical" evidence="1">
    <location>
        <begin position="149"/>
        <end position="170"/>
    </location>
</feature>
<organism evidence="2 3">
    <name type="scientific">Agarivorans gilvus</name>
    <dbReference type="NCBI Taxonomy" id="680279"/>
    <lineage>
        <taxon>Bacteria</taxon>
        <taxon>Pseudomonadati</taxon>
        <taxon>Pseudomonadota</taxon>
        <taxon>Gammaproteobacteria</taxon>
        <taxon>Alteromonadales</taxon>
        <taxon>Alteromonadaceae</taxon>
        <taxon>Agarivorans</taxon>
    </lineage>
</organism>
<feature type="transmembrane region" description="Helical" evidence="1">
    <location>
        <begin position="182"/>
        <end position="200"/>
    </location>
</feature>
<protein>
    <submittedName>
        <fullName evidence="2">Uncharacterized protein</fullName>
    </submittedName>
</protein>
<accession>A0ABQ1I3Q4</accession>
<proteinExistence type="predicted"/>
<reference evidence="3" key="1">
    <citation type="journal article" date="2019" name="Int. J. Syst. Evol. Microbiol.">
        <title>The Global Catalogue of Microorganisms (GCM) 10K type strain sequencing project: providing services to taxonomists for standard genome sequencing and annotation.</title>
        <authorList>
            <consortium name="The Broad Institute Genomics Platform"/>
            <consortium name="The Broad Institute Genome Sequencing Center for Infectious Disease"/>
            <person name="Wu L."/>
            <person name="Ma J."/>
        </authorList>
    </citation>
    <scope>NUCLEOTIDE SEQUENCE [LARGE SCALE GENOMIC DNA]</scope>
    <source>
        <strain evidence="3">CGMCC 1.10131</strain>
    </source>
</reference>
<dbReference type="RefSeq" id="WP_055734695.1">
    <property type="nucleotide sequence ID" value="NZ_BMDY01000013.1"/>
</dbReference>